<dbReference type="PANTHER" id="PTHR11785:SF515">
    <property type="entry name" value="LARGE NEUTRAL AMINO ACIDS TRANSPORTER SMALL SUBUNIT 1"/>
    <property type="match status" value="1"/>
</dbReference>
<keyword evidence="1" id="KW-0812">Transmembrane</keyword>
<feature type="transmembrane region" description="Helical" evidence="1">
    <location>
        <begin position="31"/>
        <end position="50"/>
    </location>
</feature>
<feature type="transmembrane region" description="Helical" evidence="1">
    <location>
        <begin position="6"/>
        <end position="24"/>
    </location>
</feature>
<sequence>MSVNILLPVSFVLACLFLIIVSFWKTPVECAIGFGIIGTGVPVYLLGVWWKTKPKWLLHGIFTTTAFCQKVMEVVPQS</sequence>
<evidence type="ECO:0000313" key="3">
    <source>
        <dbReference type="Proteomes" id="UP000246464"/>
    </source>
</evidence>
<dbReference type="GO" id="GO:0015175">
    <property type="term" value="F:neutral L-amino acid transmembrane transporter activity"/>
    <property type="evidence" value="ECO:0007669"/>
    <property type="project" value="TreeGrafter"/>
</dbReference>
<reference evidence="2 3" key="1">
    <citation type="submission" date="2017-12" db="EMBL/GenBank/DDBJ databases">
        <title>Integrating genomic resources of turbot (Scophthalmus maximus) in depth evaluation of genetic and physical mapping variation across individuals.</title>
        <authorList>
            <person name="Martinez P."/>
        </authorList>
    </citation>
    <scope>NUCLEOTIDE SEQUENCE [LARGE SCALE GENOMIC DNA]</scope>
</reference>
<dbReference type="PANTHER" id="PTHR11785">
    <property type="entry name" value="AMINO ACID TRANSPORTER"/>
    <property type="match status" value="1"/>
</dbReference>
<evidence type="ECO:0000256" key="1">
    <source>
        <dbReference type="SAM" id="Phobius"/>
    </source>
</evidence>
<proteinExistence type="predicted"/>
<keyword evidence="1" id="KW-0472">Membrane</keyword>
<name>A0A2U9BXS2_SCOMX</name>
<organism evidence="2 3">
    <name type="scientific">Scophthalmus maximus</name>
    <name type="common">Turbot</name>
    <name type="synonym">Psetta maxima</name>
    <dbReference type="NCBI Taxonomy" id="52904"/>
    <lineage>
        <taxon>Eukaryota</taxon>
        <taxon>Metazoa</taxon>
        <taxon>Chordata</taxon>
        <taxon>Craniata</taxon>
        <taxon>Vertebrata</taxon>
        <taxon>Euteleostomi</taxon>
        <taxon>Actinopterygii</taxon>
        <taxon>Neopterygii</taxon>
        <taxon>Teleostei</taxon>
        <taxon>Neoteleostei</taxon>
        <taxon>Acanthomorphata</taxon>
        <taxon>Carangaria</taxon>
        <taxon>Pleuronectiformes</taxon>
        <taxon>Pleuronectoidei</taxon>
        <taxon>Scophthalmidae</taxon>
        <taxon>Scophthalmus</taxon>
    </lineage>
</organism>
<dbReference type="EMBL" id="CP026252">
    <property type="protein sequence ID" value="AWP08921.1"/>
    <property type="molecule type" value="Genomic_DNA"/>
</dbReference>
<gene>
    <name evidence="2" type="ORF">SMAX5B_015438</name>
</gene>
<dbReference type="Proteomes" id="UP000246464">
    <property type="component" value="Chromosome 10"/>
</dbReference>
<keyword evidence="1" id="KW-1133">Transmembrane helix</keyword>
<evidence type="ECO:0000313" key="2">
    <source>
        <dbReference type="EMBL" id="AWP08921.1"/>
    </source>
</evidence>
<dbReference type="InterPro" id="IPR050598">
    <property type="entry name" value="AminoAcid_Transporter"/>
</dbReference>
<protein>
    <submittedName>
        <fullName evidence="2">Putative large neutral amino acids transporter small subunit 1-like</fullName>
    </submittedName>
</protein>
<dbReference type="GO" id="GO:0015179">
    <property type="term" value="F:L-amino acid transmembrane transporter activity"/>
    <property type="evidence" value="ECO:0007669"/>
    <property type="project" value="TreeGrafter"/>
</dbReference>
<accession>A0A2U9BXS2</accession>
<keyword evidence="3" id="KW-1185">Reference proteome</keyword>
<dbReference type="AlphaFoldDB" id="A0A2U9BXS2"/>